<organism evidence="3 4">
    <name type="scientific">Cuscuta campestris</name>
    <dbReference type="NCBI Taxonomy" id="132261"/>
    <lineage>
        <taxon>Eukaryota</taxon>
        <taxon>Viridiplantae</taxon>
        <taxon>Streptophyta</taxon>
        <taxon>Embryophyta</taxon>
        <taxon>Tracheophyta</taxon>
        <taxon>Spermatophyta</taxon>
        <taxon>Magnoliopsida</taxon>
        <taxon>eudicotyledons</taxon>
        <taxon>Gunneridae</taxon>
        <taxon>Pentapetalae</taxon>
        <taxon>asterids</taxon>
        <taxon>lamiids</taxon>
        <taxon>Solanales</taxon>
        <taxon>Convolvulaceae</taxon>
        <taxon>Cuscuteae</taxon>
        <taxon>Cuscuta</taxon>
        <taxon>Cuscuta subgen. Grammica</taxon>
        <taxon>Cuscuta sect. Cleistogrammica</taxon>
    </lineage>
</organism>
<evidence type="ECO:0000313" key="3">
    <source>
        <dbReference type="EMBL" id="VFQ77695.1"/>
    </source>
</evidence>
<keyword evidence="2" id="KW-0472">Membrane</keyword>
<accession>A0A484LMV1</accession>
<gene>
    <name evidence="3" type="ORF">CCAM_LOCUS19471</name>
</gene>
<feature type="region of interest" description="Disordered" evidence="1">
    <location>
        <begin position="1"/>
        <end position="32"/>
    </location>
</feature>
<dbReference type="AlphaFoldDB" id="A0A484LMV1"/>
<keyword evidence="2" id="KW-1133">Transmembrane helix</keyword>
<proteinExistence type="predicted"/>
<protein>
    <submittedName>
        <fullName evidence="3">Uncharacterized protein</fullName>
    </submittedName>
</protein>
<dbReference type="Proteomes" id="UP000595140">
    <property type="component" value="Unassembled WGS sequence"/>
</dbReference>
<feature type="transmembrane region" description="Helical" evidence="2">
    <location>
        <begin position="286"/>
        <end position="308"/>
    </location>
</feature>
<sequence>MAINSPPRSLMLGGDLAGSSQGAFSERPPSPPVVTYEVATEGRSTRFSIPPSSPSLGDVQLETLVTLPAQDRARISAGSEDDLNNLVLLKLSQATLGMIELVGRRQDRQAAMDKAKKAAEDARGSCRRRSLTSQGSWRKRKVAFPTWPGAQWMVKESEKSFNNGLFQAQLVFRDKLARLPKGISFPDLGLPPPCRAFAEFDPSPYLDEESSSASVEEEETAVKATKTGKATRGLGQIWRRPRRAEQLGLITYPILPLYFCPETCKTYDFFLFECLGVLIQYPHACYFILLIMCIYFPCAFLLYAFLLIDPPCVCVWASSLGPTSIFGPIACLGPASRPVAAQLSHCIPYGP</sequence>
<name>A0A484LMV1_9ASTE</name>
<evidence type="ECO:0000256" key="2">
    <source>
        <dbReference type="SAM" id="Phobius"/>
    </source>
</evidence>
<evidence type="ECO:0000313" key="4">
    <source>
        <dbReference type="Proteomes" id="UP000595140"/>
    </source>
</evidence>
<evidence type="ECO:0000256" key="1">
    <source>
        <dbReference type="SAM" id="MobiDB-lite"/>
    </source>
</evidence>
<keyword evidence="4" id="KW-1185">Reference proteome</keyword>
<reference evidence="3 4" key="1">
    <citation type="submission" date="2018-04" db="EMBL/GenBank/DDBJ databases">
        <authorList>
            <person name="Vogel A."/>
        </authorList>
    </citation>
    <scope>NUCLEOTIDE SEQUENCE [LARGE SCALE GENOMIC DNA]</scope>
</reference>
<dbReference type="EMBL" id="OOIL02001690">
    <property type="protein sequence ID" value="VFQ77695.1"/>
    <property type="molecule type" value="Genomic_DNA"/>
</dbReference>
<keyword evidence="2" id="KW-0812">Transmembrane</keyword>